<gene>
    <name evidence="1" type="ORF">MLD38_014634</name>
</gene>
<sequence length="408" mass="44452">MRSVTSKDVILLDSVPLVVSDGENDVAHHLRCDGVVVDLLSSMGDVFHPPPVIRAVSEPEHHYRVGGNSVGGGEDAGWRLGSWFVEKRLMKWGSKGIRVGACSVPWEPVVKGGFTFEEVISVPASSSMVSCCDFSSDGKLLATGGHDKKVVLWYADTLKQKNILDEHVGLITDVRFSPSMPRLATSSFDKTVRVWDADNQGFSLRNFAGHAASVMSLDFHPNKDDLICSCDSHGETRYWSVNNGSCMRVFQCKQGGMSRVRFQPRHGRFLAAVAESFVSILDVETGMCTQTLQGAKPILSICWDTSGELLASVSEDLVRVWRVGSGSEWDCLHELNCSGNKFHSCVFHPSYPSLLVIGCSQSLELWNMANNKTMTMSAHAGLIASLAASPGTGLVASASHDKMVKLWK</sequence>
<name>A0ACB9RFA7_9MYRT</name>
<accession>A0ACB9RFA7</accession>
<proteinExistence type="predicted"/>
<protein>
    <submittedName>
        <fullName evidence="1">Uncharacterized protein</fullName>
    </submittedName>
</protein>
<evidence type="ECO:0000313" key="2">
    <source>
        <dbReference type="Proteomes" id="UP001057402"/>
    </source>
</evidence>
<keyword evidence="2" id="KW-1185">Reference proteome</keyword>
<evidence type="ECO:0000313" key="1">
    <source>
        <dbReference type="EMBL" id="KAI4376931.1"/>
    </source>
</evidence>
<reference evidence="2" key="1">
    <citation type="journal article" date="2023" name="Front. Plant Sci.">
        <title>Chromosomal-level genome assembly of Melastoma candidum provides insights into trichome evolution.</title>
        <authorList>
            <person name="Zhong Y."/>
            <person name="Wu W."/>
            <person name="Sun C."/>
            <person name="Zou P."/>
            <person name="Liu Y."/>
            <person name="Dai S."/>
            <person name="Zhou R."/>
        </authorList>
    </citation>
    <scope>NUCLEOTIDE SEQUENCE [LARGE SCALE GENOMIC DNA]</scope>
</reference>
<dbReference type="EMBL" id="CM042883">
    <property type="protein sequence ID" value="KAI4376931.1"/>
    <property type="molecule type" value="Genomic_DNA"/>
</dbReference>
<comment type="caution">
    <text evidence="1">The sequence shown here is derived from an EMBL/GenBank/DDBJ whole genome shotgun (WGS) entry which is preliminary data.</text>
</comment>
<dbReference type="Proteomes" id="UP001057402">
    <property type="component" value="Chromosome 4"/>
</dbReference>
<organism evidence="1 2">
    <name type="scientific">Melastoma candidum</name>
    <dbReference type="NCBI Taxonomy" id="119954"/>
    <lineage>
        <taxon>Eukaryota</taxon>
        <taxon>Viridiplantae</taxon>
        <taxon>Streptophyta</taxon>
        <taxon>Embryophyta</taxon>
        <taxon>Tracheophyta</taxon>
        <taxon>Spermatophyta</taxon>
        <taxon>Magnoliopsida</taxon>
        <taxon>eudicotyledons</taxon>
        <taxon>Gunneridae</taxon>
        <taxon>Pentapetalae</taxon>
        <taxon>rosids</taxon>
        <taxon>malvids</taxon>
        <taxon>Myrtales</taxon>
        <taxon>Melastomataceae</taxon>
        <taxon>Melastomatoideae</taxon>
        <taxon>Melastomateae</taxon>
        <taxon>Melastoma</taxon>
    </lineage>
</organism>